<dbReference type="Proteomes" id="UP001162162">
    <property type="component" value="Unassembled WGS sequence"/>
</dbReference>
<keyword evidence="1" id="KW-0732">Signal</keyword>
<dbReference type="EMBL" id="JAPWTK010000045">
    <property type="protein sequence ID" value="KAJ8954733.1"/>
    <property type="molecule type" value="Genomic_DNA"/>
</dbReference>
<evidence type="ECO:0000313" key="3">
    <source>
        <dbReference type="Proteomes" id="UP001162162"/>
    </source>
</evidence>
<evidence type="ECO:0000256" key="1">
    <source>
        <dbReference type="SAM" id="SignalP"/>
    </source>
</evidence>
<dbReference type="PANTHER" id="PTHR20997:SF2">
    <property type="entry name" value="EG:BACR42I17.2 PROTEIN-RELATED"/>
    <property type="match status" value="1"/>
</dbReference>
<organism evidence="2 3">
    <name type="scientific">Aromia moschata</name>
    <dbReference type="NCBI Taxonomy" id="1265417"/>
    <lineage>
        <taxon>Eukaryota</taxon>
        <taxon>Metazoa</taxon>
        <taxon>Ecdysozoa</taxon>
        <taxon>Arthropoda</taxon>
        <taxon>Hexapoda</taxon>
        <taxon>Insecta</taxon>
        <taxon>Pterygota</taxon>
        <taxon>Neoptera</taxon>
        <taxon>Endopterygota</taxon>
        <taxon>Coleoptera</taxon>
        <taxon>Polyphaga</taxon>
        <taxon>Cucujiformia</taxon>
        <taxon>Chrysomeloidea</taxon>
        <taxon>Cerambycidae</taxon>
        <taxon>Cerambycinae</taxon>
        <taxon>Callichromatini</taxon>
        <taxon>Aromia</taxon>
    </lineage>
</organism>
<dbReference type="InterPro" id="IPR009832">
    <property type="entry name" value="DUF1397"/>
</dbReference>
<feature type="signal peptide" evidence="1">
    <location>
        <begin position="1"/>
        <end position="17"/>
    </location>
</feature>
<feature type="chain" id="PRO_5043832671" evidence="1">
    <location>
        <begin position="18"/>
        <end position="228"/>
    </location>
</feature>
<accession>A0AAV8YUX1</accession>
<dbReference type="AlphaFoldDB" id="A0AAV8YUX1"/>
<proteinExistence type="predicted"/>
<dbReference type="PANTHER" id="PTHR20997">
    <property type="entry name" value="EG:BACR42I17.2 PROTEIN-RELATED"/>
    <property type="match status" value="1"/>
</dbReference>
<dbReference type="Pfam" id="PF07165">
    <property type="entry name" value="DUF1397"/>
    <property type="match status" value="1"/>
</dbReference>
<evidence type="ECO:0000313" key="2">
    <source>
        <dbReference type="EMBL" id="KAJ8954733.1"/>
    </source>
</evidence>
<sequence length="228" mass="25387">MKWLVIFTVLIVGLCQADLPTELPDLDDFDAIKERCDKKGGEGTYEKVKTAQEQAQTCVKGIINVDKIKTEVEEAKKTGSMDEVFGKYCEKRPQIKDCLQKVYDAVQPCLEDGEKKALNLTIDIVKQIGDFACYRDGDRLALFFSVSGPECLNSRVDGIKNCINQTVKFNPATFSPNSIPNLKVDKKKCDDLSTIQNCVVEDLEKGCSDTTPANIVDALFRFVKKDGL</sequence>
<comment type="caution">
    <text evidence="2">The sequence shown here is derived from an EMBL/GenBank/DDBJ whole genome shotgun (WGS) entry which is preliminary data.</text>
</comment>
<protein>
    <submittedName>
        <fullName evidence="2">Uncharacterized protein</fullName>
    </submittedName>
</protein>
<reference evidence="2" key="1">
    <citation type="journal article" date="2023" name="Insect Mol. Biol.">
        <title>Genome sequencing provides insights into the evolution of gene families encoding plant cell wall-degrading enzymes in longhorned beetles.</title>
        <authorList>
            <person name="Shin N.R."/>
            <person name="Okamura Y."/>
            <person name="Kirsch R."/>
            <person name="Pauchet Y."/>
        </authorList>
    </citation>
    <scope>NUCLEOTIDE SEQUENCE</scope>
    <source>
        <strain evidence="2">AMC_N1</strain>
    </source>
</reference>
<name>A0AAV8YUX1_9CUCU</name>
<keyword evidence="3" id="KW-1185">Reference proteome</keyword>
<gene>
    <name evidence="2" type="ORF">NQ318_011427</name>
</gene>